<evidence type="ECO:0000256" key="4">
    <source>
        <dbReference type="ARBA" id="ARBA00022525"/>
    </source>
</evidence>
<dbReference type="Proteomes" id="UP000222542">
    <property type="component" value="Unassembled WGS sequence"/>
</dbReference>
<evidence type="ECO:0000256" key="2">
    <source>
        <dbReference type="ARBA" id="ARBA00005581"/>
    </source>
</evidence>
<dbReference type="EMBL" id="AYRZ02000003">
    <property type="protein sequence ID" value="PHT85287.1"/>
    <property type="molecule type" value="Genomic_DNA"/>
</dbReference>
<dbReference type="PANTHER" id="PTHR31232">
    <property type="match status" value="1"/>
</dbReference>
<dbReference type="GO" id="GO:0005576">
    <property type="term" value="C:extracellular region"/>
    <property type="evidence" value="ECO:0007669"/>
    <property type="project" value="UniProtKB-SubCell"/>
</dbReference>
<protein>
    <recommendedName>
        <fullName evidence="6">S-protein homolog</fullName>
    </recommendedName>
</protein>
<name>A0A2G2ZTI2_CAPAN</name>
<keyword evidence="3 6" id="KW-0713">Self-incompatibility</keyword>
<evidence type="ECO:0000256" key="5">
    <source>
        <dbReference type="ARBA" id="ARBA00022729"/>
    </source>
</evidence>
<evidence type="ECO:0000313" key="8">
    <source>
        <dbReference type="Proteomes" id="UP000222542"/>
    </source>
</evidence>
<comment type="subcellular location">
    <subcellularLocation>
        <location evidence="1 6">Secreted</location>
    </subcellularLocation>
</comment>
<evidence type="ECO:0000256" key="1">
    <source>
        <dbReference type="ARBA" id="ARBA00004613"/>
    </source>
</evidence>
<dbReference type="Pfam" id="PF05938">
    <property type="entry name" value="Self-incomp_S1"/>
    <property type="match status" value="1"/>
</dbReference>
<dbReference type="PANTHER" id="PTHR31232:SF172">
    <property type="entry name" value="S-PROTEIN HOMOLOG"/>
    <property type="match status" value="1"/>
</dbReference>
<dbReference type="AlphaFoldDB" id="A0A2G2ZTI2"/>
<comment type="similarity">
    <text evidence="2 6">Belongs to the plant self-incompatibility (S1) protein family.</text>
</comment>
<keyword evidence="5" id="KW-0732">Signal</keyword>
<evidence type="ECO:0000256" key="3">
    <source>
        <dbReference type="ARBA" id="ARBA00022471"/>
    </source>
</evidence>
<evidence type="ECO:0000313" key="7">
    <source>
        <dbReference type="EMBL" id="PHT85287.1"/>
    </source>
</evidence>
<keyword evidence="4 6" id="KW-0964">Secreted</keyword>
<feature type="non-terminal residue" evidence="7">
    <location>
        <position position="1"/>
    </location>
</feature>
<dbReference type="GO" id="GO:0060320">
    <property type="term" value="P:rejection of self pollen"/>
    <property type="evidence" value="ECO:0007669"/>
    <property type="project" value="UniProtKB-KW"/>
</dbReference>
<dbReference type="Gramene" id="PHT85287">
    <property type="protein sequence ID" value="PHT85287"/>
    <property type="gene ID" value="T459_07393"/>
</dbReference>
<dbReference type="OMA" id="AWANTHV"/>
<proteinExistence type="inferred from homology"/>
<evidence type="ECO:0000256" key="6">
    <source>
        <dbReference type="RuleBase" id="RU367044"/>
    </source>
</evidence>
<reference evidence="7 8" key="2">
    <citation type="journal article" date="2017" name="Genome Biol.">
        <title>New reference genome sequences of hot pepper reveal the massive evolution of plant disease-resistance genes by retroduplication.</title>
        <authorList>
            <person name="Kim S."/>
            <person name="Park J."/>
            <person name="Yeom S.I."/>
            <person name="Kim Y.M."/>
            <person name="Seo E."/>
            <person name="Kim K.T."/>
            <person name="Kim M.S."/>
            <person name="Lee J.M."/>
            <person name="Cheong K."/>
            <person name="Shin H.S."/>
            <person name="Kim S.B."/>
            <person name="Han K."/>
            <person name="Lee J."/>
            <person name="Park M."/>
            <person name="Lee H.A."/>
            <person name="Lee H.Y."/>
            <person name="Lee Y."/>
            <person name="Oh S."/>
            <person name="Lee J.H."/>
            <person name="Choi E."/>
            <person name="Choi E."/>
            <person name="Lee S.E."/>
            <person name="Jeon J."/>
            <person name="Kim H."/>
            <person name="Choi G."/>
            <person name="Song H."/>
            <person name="Lee J."/>
            <person name="Lee S.C."/>
            <person name="Kwon J.K."/>
            <person name="Lee H.Y."/>
            <person name="Koo N."/>
            <person name="Hong Y."/>
            <person name="Kim R.W."/>
            <person name="Kang W.H."/>
            <person name="Huh J.H."/>
            <person name="Kang B.C."/>
            <person name="Yang T.J."/>
            <person name="Lee Y.H."/>
            <person name="Bennetzen J.L."/>
            <person name="Choi D."/>
        </authorList>
    </citation>
    <scope>NUCLEOTIDE SEQUENCE [LARGE SCALE GENOMIC DNA]</scope>
    <source>
        <strain evidence="8">cv. CM334</strain>
    </source>
</reference>
<gene>
    <name evidence="7" type="ORF">T459_07393</name>
</gene>
<accession>A0A2G2ZTI2</accession>
<dbReference type="InterPro" id="IPR010264">
    <property type="entry name" value="Self-incomp_S1"/>
</dbReference>
<keyword evidence="8" id="KW-1185">Reference proteome</keyword>
<comment type="caution">
    <text evidence="7">The sequence shown here is derived from an EMBL/GenBank/DDBJ whole genome shotgun (WGS) entry which is preliminary data.</text>
</comment>
<sequence>TSFHLIEAALPHTIYVVSIIDNLKDSSVPLKIHCQSKNNDLGYHDLLYNQSFEFRFKEQFFHRTLFFCHFWWDAKQNVFDVFNDANRCIKKGPSRTHTCIWSVNLDGFSLNGVKIYKWP</sequence>
<organism evidence="7 8">
    <name type="scientific">Capsicum annuum</name>
    <name type="common">Capsicum pepper</name>
    <dbReference type="NCBI Taxonomy" id="4072"/>
    <lineage>
        <taxon>Eukaryota</taxon>
        <taxon>Viridiplantae</taxon>
        <taxon>Streptophyta</taxon>
        <taxon>Embryophyta</taxon>
        <taxon>Tracheophyta</taxon>
        <taxon>Spermatophyta</taxon>
        <taxon>Magnoliopsida</taxon>
        <taxon>eudicotyledons</taxon>
        <taxon>Gunneridae</taxon>
        <taxon>Pentapetalae</taxon>
        <taxon>asterids</taxon>
        <taxon>lamiids</taxon>
        <taxon>Solanales</taxon>
        <taxon>Solanaceae</taxon>
        <taxon>Solanoideae</taxon>
        <taxon>Capsiceae</taxon>
        <taxon>Capsicum</taxon>
    </lineage>
</organism>
<reference evidence="7 8" key="1">
    <citation type="journal article" date="2014" name="Nat. Genet.">
        <title>Genome sequence of the hot pepper provides insights into the evolution of pungency in Capsicum species.</title>
        <authorList>
            <person name="Kim S."/>
            <person name="Park M."/>
            <person name="Yeom S.I."/>
            <person name="Kim Y.M."/>
            <person name="Lee J.M."/>
            <person name="Lee H.A."/>
            <person name="Seo E."/>
            <person name="Choi J."/>
            <person name="Cheong K."/>
            <person name="Kim K.T."/>
            <person name="Jung K."/>
            <person name="Lee G.W."/>
            <person name="Oh S.K."/>
            <person name="Bae C."/>
            <person name="Kim S.B."/>
            <person name="Lee H.Y."/>
            <person name="Kim S.Y."/>
            <person name="Kim M.S."/>
            <person name="Kang B.C."/>
            <person name="Jo Y.D."/>
            <person name="Yang H.B."/>
            <person name="Jeong H.J."/>
            <person name="Kang W.H."/>
            <person name="Kwon J.K."/>
            <person name="Shin C."/>
            <person name="Lim J.Y."/>
            <person name="Park J.H."/>
            <person name="Huh J.H."/>
            <person name="Kim J.S."/>
            <person name="Kim B.D."/>
            <person name="Cohen O."/>
            <person name="Paran I."/>
            <person name="Suh M.C."/>
            <person name="Lee S.B."/>
            <person name="Kim Y.K."/>
            <person name="Shin Y."/>
            <person name="Noh S.J."/>
            <person name="Park J."/>
            <person name="Seo Y.S."/>
            <person name="Kwon S.Y."/>
            <person name="Kim H.A."/>
            <person name="Park J.M."/>
            <person name="Kim H.J."/>
            <person name="Choi S.B."/>
            <person name="Bosland P.W."/>
            <person name="Reeves G."/>
            <person name="Jo S.H."/>
            <person name="Lee B.W."/>
            <person name="Cho H.T."/>
            <person name="Choi H.S."/>
            <person name="Lee M.S."/>
            <person name="Yu Y."/>
            <person name="Do Choi Y."/>
            <person name="Park B.S."/>
            <person name="van Deynze A."/>
            <person name="Ashrafi H."/>
            <person name="Hill T."/>
            <person name="Kim W.T."/>
            <person name="Pai H.S."/>
            <person name="Ahn H.K."/>
            <person name="Yeam I."/>
            <person name="Giovannoni J.J."/>
            <person name="Rose J.K."/>
            <person name="Sorensen I."/>
            <person name="Lee S.J."/>
            <person name="Kim R.W."/>
            <person name="Choi I.Y."/>
            <person name="Choi B.S."/>
            <person name="Lim J.S."/>
            <person name="Lee Y.H."/>
            <person name="Choi D."/>
        </authorList>
    </citation>
    <scope>NUCLEOTIDE SEQUENCE [LARGE SCALE GENOMIC DNA]</scope>
    <source>
        <strain evidence="8">cv. CM334</strain>
    </source>
</reference>